<feature type="transmembrane region" description="Helical" evidence="7">
    <location>
        <begin position="176"/>
        <end position="197"/>
    </location>
</feature>
<dbReference type="Proteomes" id="UP000278222">
    <property type="component" value="Unassembled WGS sequence"/>
</dbReference>
<keyword evidence="3 7" id="KW-0997">Cell inner membrane</keyword>
<feature type="transmembrane region" description="Helical" evidence="7">
    <location>
        <begin position="225"/>
        <end position="243"/>
    </location>
</feature>
<dbReference type="OrthoDB" id="9790209at2"/>
<gene>
    <name evidence="9" type="ORF">EDC65_4431</name>
</gene>
<evidence type="ECO:0000313" key="10">
    <source>
        <dbReference type="Proteomes" id="UP000278222"/>
    </source>
</evidence>
<comment type="subunit">
    <text evidence="7">The complex comprises the extracytoplasmic solute receptor protein and the two transmembrane proteins.</text>
</comment>
<protein>
    <recommendedName>
        <fullName evidence="7">TRAP transporter large permease protein</fullName>
    </recommendedName>
</protein>
<evidence type="ECO:0000256" key="1">
    <source>
        <dbReference type="ARBA" id="ARBA00004429"/>
    </source>
</evidence>
<evidence type="ECO:0000256" key="2">
    <source>
        <dbReference type="ARBA" id="ARBA00022475"/>
    </source>
</evidence>
<keyword evidence="7" id="KW-0813">Transport</keyword>
<comment type="function">
    <text evidence="7">Part of the tripartite ATP-independent periplasmic (TRAP) transport system.</text>
</comment>
<sequence>MSSLTIGYLSMPMLIVLLLLRVPIGVALSLIAFVGLAIIANMRVAFSLLTTVPFELIGDWSLSAVPMFMLMGYICTETGLTTNLFRAARVFLAGMPGGLAVSSVAACTLFAAASGSSVATAAGMSRIAVPEMLRHRYDPGLAAGCVASAGTLGSLIPPSILMVVYAVFAGVSVSKLFVAGILPGLLSALMFSLMIVVRVKLKPSLAPDMEHRPTMAERVSAVRDAWPLPVLIVGVLGGIYSGWCTPTEAGAIGAALAVLIAMLRRQLRTKALGDAVRLAAEGTASLFIIAVGAGLYARFLGLTGVPGSLTGLLVGAEASPLLVVLIICAVYLLLGCFIDSIGIMLLTAPIMIPILQQVGIDLIWFGIIVVKLLEIGLVTPPVGLNVFVIKSTLGNAVSLTTIFRGAFWFIATDLVTLALLISFPMIALYLPSFMN</sequence>
<proteinExistence type="inferred from homology"/>
<evidence type="ECO:0000256" key="5">
    <source>
        <dbReference type="ARBA" id="ARBA00022989"/>
    </source>
</evidence>
<evidence type="ECO:0000256" key="6">
    <source>
        <dbReference type="ARBA" id="ARBA00023136"/>
    </source>
</evidence>
<comment type="similarity">
    <text evidence="7">Belongs to the TRAP transporter large permease family.</text>
</comment>
<dbReference type="NCBIfam" id="TIGR00786">
    <property type="entry name" value="dctM"/>
    <property type="match status" value="1"/>
</dbReference>
<evidence type="ECO:0000256" key="3">
    <source>
        <dbReference type="ARBA" id="ARBA00022519"/>
    </source>
</evidence>
<dbReference type="RefSeq" id="WP_123693615.1">
    <property type="nucleotide sequence ID" value="NZ_AP019700.1"/>
</dbReference>
<evidence type="ECO:0000259" key="8">
    <source>
        <dbReference type="Pfam" id="PF06808"/>
    </source>
</evidence>
<feature type="transmembrane region" description="Helical" evidence="7">
    <location>
        <begin position="358"/>
        <end position="378"/>
    </location>
</feature>
<dbReference type="Pfam" id="PF06808">
    <property type="entry name" value="DctM"/>
    <property type="match status" value="1"/>
</dbReference>
<dbReference type="EMBL" id="RJKX01000016">
    <property type="protein sequence ID" value="ROP83782.1"/>
    <property type="molecule type" value="Genomic_DNA"/>
</dbReference>
<feature type="transmembrane region" description="Helical" evidence="7">
    <location>
        <begin position="321"/>
        <end position="346"/>
    </location>
</feature>
<keyword evidence="6 7" id="KW-0472">Membrane</keyword>
<feature type="transmembrane region" description="Helical" evidence="7">
    <location>
        <begin position="279"/>
        <end position="301"/>
    </location>
</feature>
<keyword evidence="2" id="KW-1003">Cell membrane</keyword>
<feature type="transmembrane region" description="Helical" evidence="7">
    <location>
        <begin position="12"/>
        <end position="39"/>
    </location>
</feature>
<dbReference type="InterPro" id="IPR010656">
    <property type="entry name" value="DctM"/>
</dbReference>
<keyword evidence="5 7" id="KW-1133">Transmembrane helix</keyword>
<organism evidence="9 10">
    <name type="scientific">Stella humosa</name>
    <dbReference type="NCBI Taxonomy" id="94"/>
    <lineage>
        <taxon>Bacteria</taxon>
        <taxon>Pseudomonadati</taxon>
        <taxon>Pseudomonadota</taxon>
        <taxon>Alphaproteobacteria</taxon>
        <taxon>Rhodospirillales</taxon>
        <taxon>Stellaceae</taxon>
        <taxon>Stella</taxon>
    </lineage>
</organism>
<dbReference type="InterPro" id="IPR004681">
    <property type="entry name" value="TRAP_DctM"/>
</dbReference>
<dbReference type="PIRSF" id="PIRSF006066">
    <property type="entry name" value="HI0050"/>
    <property type="match status" value="1"/>
</dbReference>
<feature type="transmembrane region" description="Helical" evidence="7">
    <location>
        <begin position="141"/>
        <end position="170"/>
    </location>
</feature>
<comment type="caution">
    <text evidence="7">Lacks conserved residue(s) required for the propagation of feature annotation.</text>
</comment>
<accession>A0A3N1KWH0</accession>
<dbReference type="PANTHER" id="PTHR33362">
    <property type="entry name" value="SIALIC ACID TRAP TRANSPORTER PERMEASE PROTEIN SIAT-RELATED"/>
    <property type="match status" value="1"/>
</dbReference>
<keyword evidence="10" id="KW-1185">Reference proteome</keyword>
<reference evidence="9 10" key="1">
    <citation type="submission" date="2018-11" db="EMBL/GenBank/DDBJ databases">
        <title>Genomic Encyclopedia of Type Strains, Phase IV (KMG-IV): sequencing the most valuable type-strain genomes for metagenomic binning, comparative biology and taxonomic classification.</title>
        <authorList>
            <person name="Goeker M."/>
        </authorList>
    </citation>
    <scope>NUCLEOTIDE SEQUENCE [LARGE SCALE GENOMIC DNA]</scope>
    <source>
        <strain evidence="9 10">DSM 5900</strain>
    </source>
</reference>
<comment type="caution">
    <text evidence="9">The sequence shown here is derived from an EMBL/GenBank/DDBJ whole genome shotgun (WGS) entry which is preliminary data.</text>
</comment>
<dbReference type="PANTHER" id="PTHR33362:SF5">
    <property type="entry name" value="C4-DICARBOXYLATE TRAP TRANSPORTER LARGE PERMEASE PROTEIN DCTM"/>
    <property type="match status" value="1"/>
</dbReference>
<keyword evidence="4 7" id="KW-0812">Transmembrane</keyword>
<feature type="transmembrane region" description="Helical" evidence="7">
    <location>
        <begin position="100"/>
        <end position="129"/>
    </location>
</feature>
<dbReference type="GO" id="GO:0022857">
    <property type="term" value="F:transmembrane transporter activity"/>
    <property type="evidence" value="ECO:0007669"/>
    <property type="project" value="UniProtKB-UniRule"/>
</dbReference>
<evidence type="ECO:0000256" key="7">
    <source>
        <dbReference type="RuleBase" id="RU369079"/>
    </source>
</evidence>
<evidence type="ECO:0000256" key="4">
    <source>
        <dbReference type="ARBA" id="ARBA00022692"/>
    </source>
</evidence>
<name>A0A3N1KWH0_9PROT</name>
<dbReference type="AlphaFoldDB" id="A0A3N1KWH0"/>
<dbReference type="GO" id="GO:0005886">
    <property type="term" value="C:plasma membrane"/>
    <property type="evidence" value="ECO:0007669"/>
    <property type="project" value="UniProtKB-SubCell"/>
</dbReference>
<evidence type="ECO:0000313" key="9">
    <source>
        <dbReference type="EMBL" id="ROP83782.1"/>
    </source>
</evidence>
<feature type="transmembrane region" description="Helical" evidence="7">
    <location>
        <begin position="406"/>
        <end position="430"/>
    </location>
</feature>
<comment type="subcellular location">
    <subcellularLocation>
        <location evidence="1 7">Cell inner membrane</location>
        <topology evidence="1 7">Multi-pass membrane protein</topology>
    </subcellularLocation>
</comment>
<feature type="domain" description="TRAP C4-dicarboxylate transport system permease DctM subunit" evidence="8">
    <location>
        <begin position="13"/>
        <end position="425"/>
    </location>
</feature>